<accession>A0A8J7Z460</accession>
<dbReference type="RefSeq" id="WP_162425185.1">
    <property type="nucleotide sequence ID" value="NZ_WVIE01000036.1"/>
</dbReference>
<dbReference type="PANTHER" id="PTHR36061">
    <property type="match status" value="1"/>
</dbReference>
<dbReference type="InterPro" id="IPR022203">
    <property type="entry name" value="DUF3727"/>
</dbReference>
<dbReference type="PANTHER" id="PTHR36061:SF3">
    <property type="entry name" value="OS04G0692200 PROTEIN"/>
    <property type="match status" value="1"/>
</dbReference>
<organism evidence="1 2">
    <name type="scientific">Myxacorys almedinensis A</name>
    <dbReference type="NCBI Taxonomy" id="2690445"/>
    <lineage>
        <taxon>Bacteria</taxon>
        <taxon>Bacillati</taxon>
        <taxon>Cyanobacteriota</taxon>
        <taxon>Cyanophyceae</taxon>
        <taxon>Leptolyngbyales</taxon>
        <taxon>Leptolyngbyaceae</taxon>
        <taxon>Myxacorys</taxon>
        <taxon>Myxacorys almedinensis</taxon>
    </lineage>
</organism>
<evidence type="ECO:0000313" key="1">
    <source>
        <dbReference type="EMBL" id="NDJ19657.1"/>
    </source>
</evidence>
<dbReference type="AlphaFoldDB" id="A0A8J7Z460"/>
<dbReference type="Pfam" id="PF06949">
    <property type="entry name" value="DUF1292"/>
    <property type="match status" value="1"/>
</dbReference>
<protein>
    <submittedName>
        <fullName evidence="1">DUF3727 domain-containing protein</fullName>
    </submittedName>
</protein>
<gene>
    <name evidence="1" type="ORF">GS601_20600</name>
</gene>
<dbReference type="Proteomes" id="UP000646053">
    <property type="component" value="Unassembled WGS sequence"/>
</dbReference>
<keyword evidence="2" id="KW-1185">Reference proteome</keyword>
<comment type="caution">
    <text evidence="1">The sequence shown here is derived from an EMBL/GenBank/DDBJ whole genome shotgun (WGS) entry which is preliminary data.</text>
</comment>
<sequence>MEDDSLDMDTPTVTLTDEAGLQLTCYIEHSLDVDDQEYALLLPVDSPIEIFAWEENGEEDEAVLVEDQAMLDQVFAIAKAVLEEQNLALKRTAVVLTVEGDLPELDEEEEWAGVESDSDDEQEELQLLASFWHEEQEFAIYTPLDPYFILARLDADGRPHLLSQEELKKIEPMLPMLEDQMFDEME</sequence>
<reference evidence="1" key="1">
    <citation type="submission" date="2019-12" db="EMBL/GenBank/DDBJ databases">
        <title>High-Quality draft genome sequences of three cyanobacteria isolated from the limestone walls of the Old Cathedral of Coimbra.</title>
        <authorList>
            <person name="Tiago I."/>
            <person name="Soares F."/>
            <person name="Portugal A."/>
        </authorList>
    </citation>
    <scope>NUCLEOTIDE SEQUENCE</scope>
    <source>
        <strain evidence="1">A</strain>
    </source>
</reference>
<evidence type="ECO:0000313" key="2">
    <source>
        <dbReference type="Proteomes" id="UP000646053"/>
    </source>
</evidence>
<dbReference type="EMBL" id="WVIE01000036">
    <property type="protein sequence ID" value="NDJ19657.1"/>
    <property type="molecule type" value="Genomic_DNA"/>
</dbReference>
<dbReference type="Pfam" id="PF12527">
    <property type="entry name" value="DUF3727"/>
    <property type="match status" value="1"/>
</dbReference>
<proteinExistence type="predicted"/>
<dbReference type="InterPro" id="IPR009711">
    <property type="entry name" value="UPF0473"/>
</dbReference>
<name>A0A8J7Z460_9CYAN</name>